<comment type="miscellaneous">
    <text evidence="8">The porphobilinogen subunits are added to the dipyrromethane group.</text>
</comment>
<dbReference type="PANTHER" id="PTHR11557">
    <property type="entry name" value="PORPHOBILINOGEN DEAMINASE"/>
    <property type="match status" value="1"/>
</dbReference>
<evidence type="ECO:0000259" key="9">
    <source>
        <dbReference type="Pfam" id="PF01379"/>
    </source>
</evidence>
<dbReference type="InterPro" id="IPR022419">
    <property type="entry name" value="Porphobilin_deaminase_cofac_BS"/>
</dbReference>
<feature type="modified residue" description="S-(dipyrrolylmethanemethyl)cysteine" evidence="8">
    <location>
        <position position="241"/>
    </location>
</feature>
<comment type="pathway">
    <text evidence="2">Porphyrin-containing compound metabolism; protoporphyrin-IX biosynthesis; coproporphyrinogen-III from 5-aminolevulinate: step 2/4.</text>
</comment>
<dbReference type="EC" id="2.5.1.61" evidence="8"/>
<evidence type="ECO:0000259" key="10">
    <source>
        <dbReference type="Pfam" id="PF03900"/>
    </source>
</evidence>
<evidence type="ECO:0000256" key="5">
    <source>
        <dbReference type="ARBA" id="ARBA00022679"/>
    </source>
</evidence>
<feature type="domain" description="Porphobilinogen deaminase C-terminal" evidence="10">
    <location>
        <begin position="225"/>
        <end position="293"/>
    </location>
</feature>
<dbReference type="Proteomes" id="UP000449710">
    <property type="component" value="Unassembled WGS sequence"/>
</dbReference>
<dbReference type="InterPro" id="IPR022417">
    <property type="entry name" value="Porphobilin_deaminase_N"/>
</dbReference>
<evidence type="ECO:0000313" key="12">
    <source>
        <dbReference type="Proteomes" id="UP000449710"/>
    </source>
</evidence>
<dbReference type="InterPro" id="IPR000860">
    <property type="entry name" value="HemC"/>
</dbReference>
<dbReference type="PROSITE" id="PS00533">
    <property type="entry name" value="PORPHOBILINOGEN_DEAM"/>
    <property type="match status" value="1"/>
</dbReference>
<dbReference type="Gene3D" id="3.40.190.10">
    <property type="entry name" value="Periplasmic binding protein-like II"/>
    <property type="match status" value="2"/>
</dbReference>
<dbReference type="InterPro" id="IPR036803">
    <property type="entry name" value="Porphobilinogen_deaminase_C_sf"/>
</dbReference>
<keyword evidence="6 8" id="KW-0627">Porphyrin biosynthesis</keyword>
<dbReference type="PANTHER" id="PTHR11557:SF0">
    <property type="entry name" value="PORPHOBILINOGEN DEAMINASE"/>
    <property type="match status" value="1"/>
</dbReference>
<protein>
    <recommendedName>
        <fullName evidence="8">Porphobilinogen deaminase</fullName>
        <shortName evidence="8">PBG</shortName>
        <ecNumber evidence="8">2.5.1.61</ecNumber>
    </recommendedName>
    <alternativeName>
        <fullName evidence="8">Hydroxymethylbilane synthase</fullName>
        <shortName evidence="8">HMBS</shortName>
    </alternativeName>
    <alternativeName>
        <fullName evidence="8">Pre-uroporphyrinogen synthase</fullName>
    </alternativeName>
</protein>
<dbReference type="SUPFAM" id="SSF54782">
    <property type="entry name" value="Porphobilinogen deaminase (hydroxymethylbilane synthase), C-terminal domain"/>
    <property type="match status" value="1"/>
</dbReference>
<dbReference type="FunFam" id="3.40.190.10:FF:000004">
    <property type="entry name" value="Porphobilinogen deaminase"/>
    <property type="match status" value="1"/>
</dbReference>
<comment type="subunit">
    <text evidence="4 8">Monomer.</text>
</comment>
<proteinExistence type="inferred from homology"/>
<evidence type="ECO:0000256" key="6">
    <source>
        <dbReference type="ARBA" id="ARBA00023244"/>
    </source>
</evidence>
<evidence type="ECO:0000256" key="4">
    <source>
        <dbReference type="ARBA" id="ARBA00011245"/>
    </source>
</evidence>
<dbReference type="Gene3D" id="3.30.160.40">
    <property type="entry name" value="Porphobilinogen deaminase, C-terminal domain"/>
    <property type="match status" value="1"/>
</dbReference>
<keyword evidence="5 8" id="KW-0808">Transferase</keyword>
<comment type="catalytic activity">
    <reaction evidence="7 8">
        <text>4 porphobilinogen + H2O = hydroxymethylbilane + 4 NH4(+)</text>
        <dbReference type="Rhea" id="RHEA:13185"/>
        <dbReference type="ChEBI" id="CHEBI:15377"/>
        <dbReference type="ChEBI" id="CHEBI:28938"/>
        <dbReference type="ChEBI" id="CHEBI:57845"/>
        <dbReference type="ChEBI" id="CHEBI:58126"/>
        <dbReference type="EC" id="2.5.1.61"/>
    </reaction>
</comment>
<comment type="similarity">
    <text evidence="3 8">Belongs to the HMBS family.</text>
</comment>
<accession>A0AA43XJM5</accession>
<evidence type="ECO:0000256" key="3">
    <source>
        <dbReference type="ARBA" id="ARBA00005638"/>
    </source>
</evidence>
<comment type="caution">
    <text evidence="11">The sequence shown here is derived from an EMBL/GenBank/DDBJ whole genome shotgun (WGS) entry which is preliminary data.</text>
</comment>
<dbReference type="RefSeq" id="WP_160718398.1">
    <property type="nucleotide sequence ID" value="NZ_SUMG01000001.1"/>
</dbReference>
<name>A0AA43XJM5_9CLOT</name>
<evidence type="ECO:0000256" key="2">
    <source>
        <dbReference type="ARBA" id="ARBA00004735"/>
    </source>
</evidence>
<comment type="function">
    <text evidence="1 8">Tetrapolymerization of the monopyrrole PBG into the hydroxymethylbilane pre-uroporphyrinogen in several discrete steps.</text>
</comment>
<dbReference type="Pfam" id="PF03900">
    <property type="entry name" value="Porphobil_deamC"/>
    <property type="match status" value="1"/>
</dbReference>
<dbReference type="AlphaFoldDB" id="A0AA43XJM5"/>
<evidence type="ECO:0000256" key="8">
    <source>
        <dbReference type="HAMAP-Rule" id="MF_00260"/>
    </source>
</evidence>
<dbReference type="GO" id="GO:0006782">
    <property type="term" value="P:protoporphyrinogen IX biosynthetic process"/>
    <property type="evidence" value="ECO:0007669"/>
    <property type="project" value="UniProtKB-UniRule"/>
</dbReference>
<dbReference type="PIRSF" id="PIRSF001438">
    <property type="entry name" value="4pyrrol_synth_OHMeBilane_synth"/>
    <property type="match status" value="1"/>
</dbReference>
<dbReference type="HAMAP" id="MF_00260">
    <property type="entry name" value="Porphobil_deam"/>
    <property type="match status" value="1"/>
</dbReference>
<feature type="domain" description="Porphobilinogen deaminase N-terminal" evidence="9">
    <location>
        <begin position="5"/>
        <end position="212"/>
    </location>
</feature>
<comment type="cofactor">
    <cofactor evidence="8">
        <name>dipyrromethane</name>
        <dbReference type="ChEBI" id="CHEBI:60342"/>
    </cofactor>
    <text evidence="8">Binds 1 dipyrromethane group covalently.</text>
</comment>
<dbReference type="SUPFAM" id="SSF53850">
    <property type="entry name" value="Periplasmic binding protein-like II"/>
    <property type="match status" value="1"/>
</dbReference>
<dbReference type="EMBL" id="SUMG01000001">
    <property type="protein sequence ID" value="NBG87095.1"/>
    <property type="molecule type" value="Genomic_DNA"/>
</dbReference>
<organism evidence="11 12">
    <name type="scientific">Isachenkonia alkalipeptolytica</name>
    <dbReference type="NCBI Taxonomy" id="2565777"/>
    <lineage>
        <taxon>Bacteria</taxon>
        <taxon>Bacillati</taxon>
        <taxon>Bacillota</taxon>
        <taxon>Clostridia</taxon>
        <taxon>Eubacteriales</taxon>
        <taxon>Clostridiaceae</taxon>
        <taxon>Isachenkonia</taxon>
    </lineage>
</organism>
<dbReference type="GO" id="GO:0004418">
    <property type="term" value="F:hydroxymethylbilane synthase activity"/>
    <property type="evidence" value="ECO:0007669"/>
    <property type="project" value="UniProtKB-UniRule"/>
</dbReference>
<sequence>MKRVINIGSRDSRLALIQSEIIIEALKASYPEYDYNIIKIKTKGDKILNKTLSKVGGKGLFVKEIQQALLSEKIDLAVHSMKDLPGETPKDLVIGAMPKREDPRDVLILRKEKRLQDIPKGGLIGSSSLRRQSQILKQRRDLSIKGIRGNVQTRLRKMEEEEMDGIILAAAGLNRLGLSFDNFAHLNTEDFIPAVGQGALGCEIRREDRELKNMLKTIEDIPTTLAVQGERSFLKALNGGCHAPIACYGKIQDSKLILRGMVGEASGDLHLVEAISGAMEEGVRLGKELAKVLEARGARELLQREEEKEHASDRM</sequence>
<dbReference type="NCBIfam" id="TIGR00212">
    <property type="entry name" value="hemC"/>
    <property type="match status" value="1"/>
</dbReference>
<evidence type="ECO:0000256" key="1">
    <source>
        <dbReference type="ARBA" id="ARBA00002869"/>
    </source>
</evidence>
<evidence type="ECO:0000256" key="7">
    <source>
        <dbReference type="ARBA" id="ARBA00048169"/>
    </source>
</evidence>
<dbReference type="Pfam" id="PF01379">
    <property type="entry name" value="Porphobil_deam"/>
    <property type="match status" value="1"/>
</dbReference>
<keyword evidence="12" id="KW-1185">Reference proteome</keyword>
<reference evidence="11 12" key="1">
    <citation type="submission" date="2019-04" db="EMBL/GenBank/DDBJ databases">
        <title>Isachenkonia alkalipeptolytica gen. nov. sp. nov. a new anaerobic, alkiliphilic organothrophic bacterium capable to reduce synthesized ferrihydrite isolated from a soda lake.</title>
        <authorList>
            <person name="Toshchakov S.V."/>
            <person name="Zavarzina D.G."/>
            <person name="Zhilina T.N."/>
            <person name="Kostrikina N.A."/>
            <person name="Kublanov I.V."/>
        </authorList>
    </citation>
    <scope>NUCLEOTIDE SEQUENCE [LARGE SCALE GENOMIC DNA]</scope>
    <source>
        <strain evidence="11 12">Z-1701</strain>
    </source>
</reference>
<dbReference type="PRINTS" id="PR00151">
    <property type="entry name" value="PORPHBDMNASE"/>
</dbReference>
<dbReference type="FunFam" id="3.40.190.10:FF:000005">
    <property type="entry name" value="Porphobilinogen deaminase"/>
    <property type="match status" value="1"/>
</dbReference>
<dbReference type="GO" id="GO:0005737">
    <property type="term" value="C:cytoplasm"/>
    <property type="evidence" value="ECO:0007669"/>
    <property type="project" value="UniProtKB-UniRule"/>
</dbReference>
<gene>
    <name evidence="8 11" type="primary">hemC</name>
    <name evidence="11" type="ORF">ISALK_01140</name>
</gene>
<evidence type="ECO:0000313" key="11">
    <source>
        <dbReference type="EMBL" id="NBG87095.1"/>
    </source>
</evidence>
<dbReference type="InterPro" id="IPR022418">
    <property type="entry name" value="Porphobilinogen_deaminase_C"/>
</dbReference>